<evidence type="ECO:0000256" key="8">
    <source>
        <dbReference type="ARBA" id="ARBA00023098"/>
    </source>
</evidence>
<feature type="compositionally biased region" description="Polar residues" evidence="12">
    <location>
        <begin position="352"/>
        <end position="363"/>
    </location>
</feature>
<comment type="caution">
    <text evidence="15">The sequence shown here is derived from an EMBL/GenBank/DDBJ whole genome shotgun (WGS) entry which is preliminary data.</text>
</comment>
<dbReference type="Pfam" id="PF00168">
    <property type="entry name" value="C2"/>
    <property type="match status" value="1"/>
</dbReference>
<evidence type="ECO:0000256" key="3">
    <source>
        <dbReference type="ARBA" id="ARBA00004202"/>
    </source>
</evidence>
<dbReference type="SMART" id="SM00149">
    <property type="entry name" value="PLCYc"/>
    <property type="match status" value="1"/>
</dbReference>
<keyword evidence="6 11" id="KW-0378">Hydrolase</keyword>
<dbReference type="PANTHER" id="PTHR10336">
    <property type="entry name" value="PHOSPHOINOSITIDE-SPECIFIC PHOSPHOLIPASE C FAMILY PROTEIN"/>
    <property type="match status" value="1"/>
</dbReference>
<feature type="domain" description="C2" evidence="13">
    <location>
        <begin position="491"/>
        <end position="624"/>
    </location>
</feature>
<dbReference type="InterPro" id="IPR015359">
    <property type="entry name" value="PLC_EF-hand-like"/>
</dbReference>
<dbReference type="GO" id="GO:0004435">
    <property type="term" value="F:phosphatidylinositol-4,5-bisphosphate phospholipase C activity"/>
    <property type="evidence" value="ECO:0007669"/>
    <property type="project" value="UniProtKB-EC"/>
</dbReference>
<evidence type="ECO:0000256" key="9">
    <source>
        <dbReference type="ARBA" id="ARBA00023136"/>
    </source>
</evidence>
<dbReference type="SUPFAM" id="SSF47473">
    <property type="entry name" value="EF-hand"/>
    <property type="match status" value="1"/>
</dbReference>
<proteinExistence type="predicted"/>
<dbReference type="PRINTS" id="PR00390">
    <property type="entry name" value="PHPHLIPASEC"/>
</dbReference>
<evidence type="ECO:0000256" key="7">
    <source>
        <dbReference type="ARBA" id="ARBA00022963"/>
    </source>
</evidence>
<evidence type="ECO:0000256" key="4">
    <source>
        <dbReference type="ARBA" id="ARBA00012368"/>
    </source>
</evidence>
<dbReference type="InterPro" id="IPR011992">
    <property type="entry name" value="EF-hand-dom_pair"/>
</dbReference>
<dbReference type="PROSITE" id="PS50007">
    <property type="entry name" value="PIPLC_X_DOMAIN"/>
    <property type="match status" value="1"/>
</dbReference>
<dbReference type="SUPFAM" id="SSF49562">
    <property type="entry name" value="C2 domain (Calcium/lipid-binding domain, CaLB)"/>
    <property type="match status" value="1"/>
</dbReference>
<evidence type="ECO:0000256" key="2">
    <source>
        <dbReference type="ARBA" id="ARBA00001913"/>
    </source>
</evidence>
<name>A0AAP0LZ28_9ROSI</name>
<dbReference type="PANTHER" id="PTHR10336:SF154">
    <property type="entry name" value="PHOSPHOINOSITIDE PHOSPHOLIPASE C 2"/>
    <property type="match status" value="1"/>
</dbReference>
<dbReference type="Gene3D" id="3.20.20.190">
    <property type="entry name" value="Phosphatidylinositol (PI) phosphodiesterase"/>
    <property type="match status" value="1"/>
</dbReference>
<dbReference type="SUPFAM" id="SSF51695">
    <property type="entry name" value="PLC-like phosphodiesterases"/>
    <property type="match status" value="1"/>
</dbReference>
<dbReference type="CDD" id="cd00275">
    <property type="entry name" value="C2_PLC_like"/>
    <property type="match status" value="1"/>
</dbReference>
<keyword evidence="5" id="KW-1003">Cell membrane</keyword>
<dbReference type="SMART" id="SM00239">
    <property type="entry name" value="C2"/>
    <property type="match status" value="1"/>
</dbReference>
<evidence type="ECO:0000313" key="16">
    <source>
        <dbReference type="Proteomes" id="UP001428341"/>
    </source>
</evidence>
<keyword evidence="7 11" id="KW-0442">Lipid degradation</keyword>
<evidence type="ECO:0000256" key="6">
    <source>
        <dbReference type="ARBA" id="ARBA00022801"/>
    </source>
</evidence>
<dbReference type="EMBL" id="JBCGBO010000007">
    <property type="protein sequence ID" value="KAK9188305.1"/>
    <property type="molecule type" value="Genomic_DNA"/>
</dbReference>
<dbReference type="GO" id="GO:0048015">
    <property type="term" value="P:phosphatidylinositol-mediated signaling"/>
    <property type="evidence" value="ECO:0007669"/>
    <property type="project" value="TreeGrafter"/>
</dbReference>
<dbReference type="Pfam" id="PF00388">
    <property type="entry name" value="PI-PLC-X"/>
    <property type="match status" value="1"/>
</dbReference>
<dbReference type="EC" id="3.1.4.11" evidence="4 11"/>
<evidence type="ECO:0000256" key="1">
    <source>
        <dbReference type="ARBA" id="ARBA00001195"/>
    </source>
</evidence>
<keyword evidence="8 11" id="KW-0443">Lipid metabolism</keyword>
<dbReference type="GO" id="GO:0016042">
    <property type="term" value="P:lipid catabolic process"/>
    <property type="evidence" value="ECO:0007669"/>
    <property type="project" value="UniProtKB-KW"/>
</dbReference>
<evidence type="ECO:0000256" key="10">
    <source>
        <dbReference type="ARBA" id="ARBA00023224"/>
    </source>
</evidence>
<evidence type="ECO:0000256" key="11">
    <source>
        <dbReference type="RuleBase" id="RU361133"/>
    </source>
</evidence>
<dbReference type="Pfam" id="PF00387">
    <property type="entry name" value="PI-PLC-Y"/>
    <property type="match status" value="1"/>
</dbReference>
<evidence type="ECO:0000256" key="5">
    <source>
        <dbReference type="ARBA" id="ARBA00022475"/>
    </source>
</evidence>
<evidence type="ECO:0000259" key="13">
    <source>
        <dbReference type="PROSITE" id="PS50004"/>
    </source>
</evidence>
<feature type="region of interest" description="Disordered" evidence="12">
    <location>
        <begin position="305"/>
        <end position="363"/>
    </location>
</feature>
<dbReference type="InterPro" id="IPR035892">
    <property type="entry name" value="C2_domain_sf"/>
</dbReference>
<dbReference type="InterPro" id="IPR001192">
    <property type="entry name" value="PI-PLC_fam"/>
</dbReference>
<dbReference type="Proteomes" id="UP001428341">
    <property type="component" value="Unassembled WGS sequence"/>
</dbReference>
<reference evidence="15 16" key="1">
    <citation type="submission" date="2024-05" db="EMBL/GenBank/DDBJ databases">
        <title>Haplotype-resolved chromosome-level genome assembly of Huyou (Citrus changshanensis).</title>
        <authorList>
            <person name="Miao C."/>
            <person name="Chen W."/>
            <person name="Wu Y."/>
            <person name="Wang L."/>
            <person name="Zhao S."/>
            <person name="Grierson D."/>
            <person name="Xu C."/>
            <person name="Chen K."/>
        </authorList>
    </citation>
    <scope>NUCLEOTIDE SEQUENCE [LARGE SCALE GENOMIC DNA]</scope>
    <source>
        <strain evidence="15">01-14</strain>
        <tissue evidence="15">Leaf</tissue>
    </source>
</reference>
<comment type="catalytic activity">
    <reaction evidence="1 11">
        <text>a 1,2-diacyl-sn-glycero-3-phospho-(1D-myo-inositol-4,5-bisphosphate) + H2O = 1D-myo-inositol 1,4,5-trisphosphate + a 1,2-diacyl-sn-glycerol + H(+)</text>
        <dbReference type="Rhea" id="RHEA:33179"/>
        <dbReference type="ChEBI" id="CHEBI:15377"/>
        <dbReference type="ChEBI" id="CHEBI:15378"/>
        <dbReference type="ChEBI" id="CHEBI:17815"/>
        <dbReference type="ChEBI" id="CHEBI:58456"/>
        <dbReference type="ChEBI" id="CHEBI:203600"/>
        <dbReference type="EC" id="3.1.4.11"/>
    </reaction>
</comment>
<protein>
    <recommendedName>
        <fullName evidence="4 11">Phosphoinositide phospholipase C</fullName>
        <ecNumber evidence="4 11">3.1.4.11</ecNumber>
    </recommendedName>
</protein>
<dbReference type="PROSITE" id="PS50008">
    <property type="entry name" value="PIPLC_Y_DOMAIN"/>
    <property type="match status" value="1"/>
</dbReference>
<keyword evidence="16" id="KW-1185">Reference proteome</keyword>
<evidence type="ECO:0000259" key="14">
    <source>
        <dbReference type="PROSITE" id="PS50008"/>
    </source>
</evidence>
<gene>
    <name evidence="15" type="ORF">WN944_019706</name>
</gene>
<dbReference type="GO" id="GO:0051209">
    <property type="term" value="P:release of sequestered calcium ion into cytosol"/>
    <property type="evidence" value="ECO:0007669"/>
    <property type="project" value="TreeGrafter"/>
</dbReference>
<comment type="subcellular location">
    <subcellularLocation>
        <location evidence="3">Cell membrane</location>
        <topology evidence="3">Peripheral membrane protein</topology>
    </subcellularLocation>
</comment>
<keyword evidence="10" id="KW-0807">Transducer</keyword>
<dbReference type="InterPro" id="IPR000008">
    <property type="entry name" value="C2_dom"/>
</dbReference>
<dbReference type="GO" id="GO:0005886">
    <property type="term" value="C:plasma membrane"/>
    <property type="evidence" value="ECO:0007669"/>
    <property type="project" value="UniProtKB-SubCell"/>
</dbReference>
<dbReference type="Pfam" id="PF09279">
    <property type="entry name" value="EF-hand_like"/>
    <property type="match status" value="1"/>
</dbReference>
<dbReference type="Gene3D" id="2.60.40.150">
    <property type="entry name" value="C2 domain"/>
    <property type="match status" value="1"/>
</dbReference>
<feature type="domain" description="PI-PLC Y-box" evidence="14">
    <location>
        <begin position="402"/>
        <end position="489"/>
    </location>
</feature>
<keyword evidence="9" id="KW-0472">Membrane</keyword>
<dbReference type="Gene3D" id="1.10.238.10">
    <property type="entry name" value="EF-hand"/>
    <property type="match status" value="1"/>
</dbReference>
<comment type="cofactor">
    <cofactor evidence="2">
        <name>Ca(2+)</name>
        <dbReference type="ChEBI" id="CHEBI:29108"/>
    </cofactor>
</comment>
<dbReference type="AlphaFoldDB" id="A0AAP0LZ28"/>
<accession>A0AAP0LZ28</accession>
<dbReference type="FunFam" id="2.60.40.150:FF:000060">
    <property type="entry name" value="Phosphoinositide phospholipase C"/>
    <property type="match status" value="1"/>
</dbReference>
<dbReference type="SMART" id="SM00148">
    <property type="entry name" value="PLCXc"/>
    <property type="match status" value="1"/>
</dbReference>
<dbReference type="GO" id="GO:0006950">
    <property type="term" value="P:response to stress"/>
    <property type="evidence" value="ECO:0007669"/>
    <property type="project" value="UniProtKB-ARBA"/>
</dbReference>
<dbReference type="InterPro" id="IPR000909">
    <property type="entry name" value="PLipase_C_PInositol-sp_X_dom"/>
</dbReference>
<dbReference type="InterPro" id="IPR001711">
    <property type="entry name" value="PLipase_C_Pinositol-sp_Y"/>
</dbReference>
<dbReference type="InterPro" id="IPR017946">
    <property type="entry name" value="PLC-like_Pdiesterase_TIM-brl"/>
</dbReference>
<evidence type="ECO:0000256" key="12">
    <source>
        <dbReference type="SAM" id="MobiDB-lite"/>
    </source>
</evidence>
<organism evidence="15 16">
    <name type="scientific">Citrus x changshan-huyou</name>
    <dbReference type="NCBI Taxonomy" id="2935761"/>
    <lineage>
        <taxon>Eukaryota</taxon>
        <taxon>Viridiplantae</taxon>
        <taxon>Streptophyta</taxon>
        <taxon>Embryophyta</taxon>
        <taxon>Tracheophyta</taxon>
        <taxon>Spermatophyta</taxon>
        <taxon>Magnoliopsida</taxon>
        <taxon>eudicotyledons</taxon>
        <taxon>Gunneridae</taxon>
        <taxon>Pentapetalae</taxon>
        <taxon>rosids</taxon>
        <taxon>malvids</taxon>
        <taxon>Sapindales</taxon>
        <taxon>Rutaceae</taxon>
        <taxon>Aurantioideae</taxon>
        <taxon>Citrus</taxon>
    </lineage>
</organism>
<sequence length="642" mass="72642">MGKQSYRVCFCFRRWFHVGVSEPPEAIESLFNQYSENGIMTVDHLHRFLVEVQKERNPKKEDAQAIIDSMDDQLNLKHPHSSDQRKGLNLEAFFKYLLSEKNSPLCPSRGVHQDMKAPLSHYFIYTGHNSYLTGNQLNSKCSAGPIKDALKSGLRGIELDLWPSSKKKDGVEVCHGGTLTAPVDLTTCLETIKKYAFDASEYPVVITFEDHLPPNLQDKVAELVTGIFDKKDLLTADSDGSECLTEFPSPESLKGKIIISTKPPEDKAKDKENELPKSTSCHVNFPPFMKMFNHTWKRVCGRKAKHQEYPRPSASSSADEAEWGEEVPNLKGIIKTTNGSTNDKDYSDEEGSTNADGDSEKTQQNVVEAPKYRHLISMHAGKPKGGLKEWLKVEVDRVRRLSLSELQLERAVTKKYGQDIVRFTQSNVLRVYPKGLRIDSSNYNPLIAWSHGAQMVAFNMQGYGRPLWLMHGMFRANGGCGYVKKPEFLLEKTGLYRDLFDPEVNLPVKTTLKVTLYSGEGWDKEFHHTYFDACSPPDFYAKVGIAGVPGDTSSMTNQTEPIKDSWVPAWNKEFKFQLTVPELALLRIEIHERDDILQKDDFGGQTCLPVSELRQGIRAVPLHDRKGNEYKNVKLLMSFELI</sequence>
<evidence type="ECO:0000313" key="15">
    <source>
        <dbReference type="EMBL" id="KAK9188305.1"/>
    </source>
</evidence>
<dbReference type="PROSITE" id="PS50004">
    <property type="entry name" value="C2"/>
    <property type="match status" value="1"/>
</dbReference>